<dbReference type="Proteomes" id="UP001217089">
    <property type="component" value="Unassembled WGS sequence"/>
</dbReference>
<gene>
    <name evidence="9" type="ORF">KUTeg_013491</name>
</gene>
<feature type="binding site" evidence="8">
    <location>
        <position position="57"/>
    </location>
    <ligand>
        <name>Fe cation</name>
        <dbReference type="ChEBI" id="CHEBI:24875"/>
        <note>catalytic</note>
    </ligand>
</feature>
<evidence type="ECO:0000256" key="2">
    <source>
        <dbReference type="ARBA" id="ARBA00002752"/>
    </source>
</evidence>
<evidence type="ECO:0000256" key="7">
    <source>
        <dbReference type="ARBA" id="ARBA00023004"/>
    </source>
</evidence>
<dbReference type="InterPro" id="IPR011051">
    <property type="entry name" value="RmlC_Cupin_sf"/>
</dbReference>
<name>A0ABQ9ETV2_TEGGR</name>
<proteinExistence type="inferred from homology"/>
<dbReference type="PANTHER" id="PTHR15497">
    <property type="entry name" value="3-HYDROXYANTHRANILATE 3,4-DIOXYGENASE"/>
    <property type="match status" value="1"/>
</dbReference>
<comment type="subcellular location">
    <subcellularLocation>
        <location evidence="8">Cytoplasm</location>
    </subcellularLocation>
</comment>
<dbReference type="EMBL" id="JARBDR010000657">
    <property type="protein sequence ID" value="KAJ8308617.1"/>
    <property type="molecule type" value="Genomic_DNA"/>
</dbReference>
<keyword evidence="5 8" id="KW-0223">Dioxygenase</keyword>
<feature type="region of interest" description="Domain A (catalytic)" evidence="8">
    <location>
        <begin position="1"/>
        <end position="169"/>
    </location>
</feature>
<comment type="catalytic activity">
    <reaction evidence="8">
        <text>3-hydroxyanthranilate + O2 = (2Z,4Z)-2-amino-3-carboxymuconate 6-semialdehyde</text>
        <dbReference type="Rhea" id="RHEA:17953"/>
        <dbReference type="ChEBI" id="CHEBI:15379"/>
        <dbReference type="ChEBI" id="CHEBI:36559"/>
        <dbReference type="ChEBI" id="CHEBI:77612"/>
        <dbReference type="EC" id="1.13.11.6"/>
    </reaction>
</comment>
<comment type="pathway">
    <text evidence="8">Cofactor biosynthesis; NAD(+) biosynthesis; quinolinate from L-kynurenine: step 3/3.</text>
</comment>
<dbReference type="EC" id="1.13.11.6" evidence="8"/>
<evidence type="ECO:0000313" key="10">
    <source>
        <dbReference type="Proteomes" id="UP001217089"/>
    </source>
</evidence>
<feature type="binding site" evidence="8">
    <location>
        <position position="51"/>
    </location>
    <ligand>
        <name>Fe cation</name>
        <dbReference type="ChEBI" id="CHEBI:24875"/>
        <note>catalytic</note>
    </ligand>
</feature>
<dbReference type="Pfam" id="PF06052">
    <property type="entry name" value="3-HAO"/>
    <property type="match status" value="1"/>
</dbReference>
<accession>A0ABQ9ETV2</accession>
<dbReference type="CDD" id="cd06123">
    <property type="entry name" value="cupin_HAO"/>
    <property type="match status" value="1"/>
</dbReference>
<sequence length="295" mass="33911">MTGSPIFNNTQKWLEENQKFFLPPVCNKMMHNDGQMKSFYVGGPNQRKDYHIEEGEELFYMLKGDMCLKIVEQGKHRDVPIKEGEIFLLPGKIAHSPQRQADTIGLVIERERSLDEKDGLRYYVEEDGKPTLNSLYEEWFHCVDLGTQLGPVIKRFFASEQCKTGKPIPGTIPENPPVILDSKRKVEEPFNLHKWLSENKEELHKKGCLNLFGKGYQFQVDVYGQGENTSKCDNAETFIWQLEGQSKVTVEGKEYNLKKDDNLLVRKGQTYTAVRESGSIQLICFQDPTRKAQLA</sequence>
<keyword evidence="4 8" id="KW-0479">Metal-binding</keyword>
<feature type="binding site" evidence="8">
    <location>
        <position position="109"/>
    </location>
    <ligand>
        <name>substrate</name>
    </ligand>
</feature>
<evidence type="ECO:0000256" key="1">
    <source>
        <dbReference type="ARBA" id="ARBA00001954"/>
    </source>
</evidence>
<evidence type="ECO:0000256" key="5">
    <source>
        <dbReference type="ARBA" id="ARBA00022964"/>
    </source>
</evidence>
<keyword evidence="8" id="KW-0963">Cytoplasm</keyword>
<evidence type="ECO:0000313" key="9">
    <source>
        <dbReference type="EMBL" id="KAJ8308617.1"/>
    </source>
</evidence>
<keyword evidence="10" id="KW-1185">Reference proteome</keyword>
<evidence type="ECO:0000256" key="3">
    <source>
        <dbReference type="ARBA" id="ARBA00022642"/>
    </source>
</evidence>
<evidence type="ECO:0000256" key="8">
    <source>
        <dbReference type="HAMAP-Rule" id="MF_03019"/>
    </source>
</evidence>
<comment type="cofactor">
    <cofactor evidence="1 8">
        <name>Fe(2+)</name>
        <dbReference type="ChEBI" id="CHEBI:29033"/>
    </cofactor>
</comment>
<dbReference type="HAMAP" id="MF_00825">
    <property type="entry name" value="3_HAO"/>
    <property type="match status" value="1"/>
</dbReference>
<dbReference type="SUPFAM" id="SSF51182">
    <property type="entry name" value="RmlC-like cupins"/>
    <property type="match status" value="2"/>
</dbReference>
<feature type="binding site" evidence="8">
    <location>
        <position position="95"/>
    </location>
    <ligand>
        <name>Fe cation</name>
        <dbReference type="ChEBI" id="CHEBI:24875"/>
        <note>catalytic</note>
    </ligand>
</feature>
<dbReference type="PANTHER" id="PTHR15497:SF1">
    <property type="entry name" value="3-HYDROXYANTHRANILATE 3,4-DIOXYGENASE"/>
    <property type="match status" value="1"/>
</dbReference>
<evidence type="ECO:0000256" key="4">
    <source>
        <dbReference type="ARBA" id="ARBA00022723"/>
    </source>
</evidence>
<dbReference type="InterPro" id="IPR010329">
    <property type="entry name" value="3hydroanth_dOase"/>
</dbReference>
<keyword evidence="6 8" id="KW-0560">Oxidoreductase</keyword>
<evidence type="ECO:0000256" key="6">
    <source>
        <dbReference type="ARBA" id="ARBA00023002"/>
    </source>
</evidence>
<keyword evidence="7 8" id="KW-0408">Iron</keyword>
<dbReference type="NCBIfam" id="TIGR03037">
    <property type="entry name" value="anthran_nbaC"/>
    <property type="match status" value="1"/>
</dbReference>
<comment type="caution">
    <text evidence="9">The sequence shown here is derived from an EMBL/GenBank/DDBJ whole genome shotgun (WGS) entry which is preliminary data.</text>
</comment>
<dbReference type="InterPro" id="IPR014710">
    <property type="entry name" value="RmlC-like_jellyroll"/>
</dbReference>
<dbReference type="Gene3D" id="2.60.120.10">
    <property type="entry name" value="Jelly Rolls"/>
    <property type="match status" value="1"/>
</dbReference>
<feature type="region of interest" description="Domain B" evidence="8">
    <location>
        <begin position="169"/>
        <end position="295"/>
    </location>
</feature>
<feature type="binding site" evidence="8">
    <location>
        <position position="99"/>
    </location>
    <ligand>
        <name>substrate</name>
    </ligand>
</feature>
<reference evidence="9 10" key="1">
    <citation type="submission" date="2022-12" db="EMBL/GenBank/DDBJ databases">
        <title>Chromosome-level genome of Tegillarca granosa.</title>
        <authorList>
            <person name="Kim J."/>
        </authorList>
    </citation>
    <scope>NUCLEOTIDE SEQUENCE [LARGE SCALE GENOMIC DNA]</scope>
    <source>
        <strain evidence="9">Teg-2019</strain>
        <tissue evidence="9">Adductor muscle</tissue>
    </source>
</reference>
<keyword evidence="3 8" id="KW-0662">Pyridine nucleotide biosynthesis</keyword>
<feature type="binding site" evidence="8">
    <location>
        <position position="47"/>
    </location>
    <ligand>
        <name>O2</name>
        <dbReference type="ChEBI" id="CHEBI:15379"/>
    </ligand>
</feature>
<comment type="function">
    <text evidence="2 8">Catalyzes the oxidative ring opening of 3-hydroxyanthranilate to 2-amino-3-carboxymuconate semialdehyde, which spontaneously cyclizes to quinolinate.</text>
</comment>
<comment type="similarity">
    <text evidence="8">Belongs to the 3-HAO family.</text>
</comment>
<protein>
    <recommendedName>
        <fullName evidence="8">3-hydroxyanthranilate 3,4-dioxygenase</fullName>
        <ecNumber evidence="8">1.13.11.6</ecNumber>
    </recommendedName>
    <alternativeName>
        <fullName evidence="8">3-hydroxyanthranilate oxygenase</fullName>
        <shortName evidence="8">3-HAO</shortName>
    </alternativeName>
    <alternativeName>
        <fullName evidence="8">3-hydroxyanthranilic acid dioxygenase</fullName>
        <shortName evidence="8">HAD</shortName>
    </alternativeName>
</protein>
<comment type="caution">
    <text evidence="8">Lacks conserved residue(s) required for the propagation of feature annotation.</text>
</comment>
<feature type="binding site" evidence="8">
    <location>
        <position position="57"/>
    </location>
    <ligand>
        <name>substrate</name>
    </ligand>
</feature>
<organism evidence="9 10">
    <name type="scientific">Tegillarca granosa</name>
    <name type="common">Malaysian cockle</name>
    <name type="synonym">Anadara granosa</name>
    <dbReference type="NCBI Taxonomy" id="220873"/>
    <lineage>
        <taxon>Eukaryota</taxon>
        <taxon>Metazoa</taxon>
        <taxon>Spiralia</taxon>
        <taxon>Lophotrochozoa</taxon>
        <taxon>Mollusca</taxon>
        <taxon>Bivalvia</taxon>
        <taxon>Autobranchia</taxon>
        <taxon>Pteriomorphia</taxon>
        <taxon>Arcoida</taxon>
        <taxon>Arcoidea</taxon>
        <taxon>Arcidae</taxon>
        <taxon>Tegillarca</taxon>
    </lineage>
</organism>